<dbReference type="STRING" id="400682.A0A1X7T455"/>
<dbReference type="OrthoDB" id="1734229at2759"/>
<accession>A0A1X7T455</accession>
<evidence type="ECO:0000313" key="1">
    <source>
        <dbReference type="EnsemblMetazoa" id="Aqu2.1.09024_001"/>
    </source>
</evidence>
<proteinExistence type="predicted"/>
<name>A0A1X7T455_AMPQE</name>
<sequence length="116" mass="13513">MTHHPDKGGDPEVFTETAKAYEAWWYQSVKYGSTNILIQTSKLCFHLLSRAKTVLSENELINDNDTCTVKNRPSDDIYLNELVKKLDHTMRVDTREQPFCQTYVAKSRLLIHAYFE</sequence>
<dbReference type="AlphaFoldDB" id="A0A1X7T455"/>
<organism evidence="1">
    <name type="scientific">Amphimedon queenslandica</name>
    <name type="common">Sponge</name>
    <dbReference type="NCBI Taxonomy" id="400682"/>
    <lineage>
        <taxon>Eukaryota</taxon>
        <taxon>Metazoa</taxon>
        <taxon>Porifera</taxon>
        <taxon>Demospongiae</taxon>
        <taxon>Heteroscleromorpha</taxon>
        <taxon>Haplosclerida</taxon>
        <taxon>Niphatidae</taxon>
        <taxon>Amphimedon</taxon>
    </lineage>
</organism>
<evidence type="ECO:0008006" key="2">
    <source>
        <dbReference type="Google" id="ProtNLM"/>
    </source>
</evidence>
<protein>
    <recommendedName>
        <fullName evidence="2">J domain-containing protein</fullName>
    </recommendedName>
</protein>
<dbReference type="InterPro" id="IPR036869">
    <property type="entry name" value="J_dom_sf"/>
</dbReference>
<dbReference type="EnsemblMetazoa" id="Aqu2.1.09024_001">
    <property type="protein sequence ID" value="Aqu2.1.09024_001"/>
    <property type="gene ID" value="Aqu2.1.09024"/>
</dbReference>
<dbReference type="InParanoid" id="A0A1X7T455"/>
<dbReference type="SUPFAM" id="SSF46565">
    <property type="entry name" value="Chaperone J-domain"/>
    <property type="match status" value="1"/>
</dbReference>
<reference evidence="1" key="1">
    <citation type="submission" date="2017-05" db="UniProtKB">
        <authorList>
            <consortium name="EnsemblMetazoa"/>
        </authorList>
    </citation>
    <scope>IDENTIFICATION</scope>
</reference>